<evidence type="ECO:0000256" key="6">
    <source>
        <dbReference type="SAM" id="Phobius"/>
    </source>
</evidence>
<dbReference type="AlphaFoldDB" id="A0A163K1X5"/>
<dbReference type="SMART" id="SM00679">
    <property type="entry name" value="CTNS"/>
    <property type="match status" value="2"/>
</dbReference>
<organism evidence="7">
    <name type="scientific">Absidia glauca</name>
    <name type="common">Pin mould</name>
    <dbReference type="NCBI Taxonomy" id="4829"/>
    <lineage>
        <taxon>Eukaryota</taxon>
        <taxon>Fungi</taxon>
        <taxon>Fungi incertae sedis</taxon>
        <taxon>Mucoromycota</taxon>
        <taxon>Mucoromycotina</taxon>
        <taxon>Mucoromycetes</taxon>
        <taxon>Mucorales</taxon>
        <taxon>Cunninghamellaceae</taxon>
        <taxon>Absidia</taxon>
    </lineage>
</organism>
<dbReference type="OMA" id="FVIYFPR"/>
<evidence type="ECO:0000256" key="5">
    <source>
        <dbReference type="SAM" id="MobiDB-lite"/>
    </source>
</evidence>
<feature type="transmembrane region" description="Helical" evidence="6">
    <location>
        <begin position="60"/>
        <end position="79"/>
    </location>
</feature>
<dbReference type="PANTHER" id="PTHR16201:SF11">
    <property type="entry name" value="PQ-LOOP REPEAT-CONTAINING PROTEIN"/>
    <property type="match status" value="1"/>
</dbReference>
<dbReference type="Gene3D" id="1.20.1280.290">
    <property type="match status" value="2"/>
</dbReference>
<dbReference type="OrthoDB" id="19344at2759"/>
<feature type="transmembrane region" description="Helical" evidence="6">
    <location>
        <begin position="221"/>
        <end position="242"/>
    </location>
</feature>
<keyword evidence="2 6" id="KW-0812">Transmembrane</keyword>
<feature type="compositionally biased region" description="Basic and acidic residues" evidence="5">
    <location>
        <begin position="296"/>
        <end position="312"/>
    </location>
</feature>
<keyword evidence="4 6" id="KW-0472">Membrane</keyword>
<dbReference type="GO" id="GO:0016020">
    <property type="term" value="C:membrane"/>
    <property type="evidence" value="ECO:0007669"/>
    <property type="project" value="UniProtKB-SubCell"/>
</dbReference>
<feature type="transmembrane region" description="Helical" evidence="6">
    <location>
        <begin position="254"/>
        <end position="276"/>
    </location>
</feature>
<evidence type="ECO:0000313" key="8">
    <source>
        <dbReference type="Proteomes" id="UP000078561"/>
    </source>
</evidence>
<accession>A0A163K1X5</accession>
<feature type="transmembrane region" description="Helical" evidence="6">
    <location>
        <begin position="191"/>
        <end position="209"/>
    </location>
</feature>
<keyword evidence="8" id="KW-1185">Reference proteome</keyword>
<protein>
    <submittedName>
        <fullName evidence="7">Uncharacterized protein</fullName>
    </submittedName>
</protein>
<proteinExistence type="predicted"/>
<gene>
    <name evidence="7" type="primary">ABSGL_13524.1 scaffold 14267</name>
</gene>
<evidence type="ECO:0000256" key="1">
    <source>
        <dbReference type="ARBA" id="ARBA00004141"/>
    </source>
</evidence>
<feature type="region of interest" description="Disordered" evidence="5">
    <location>
        <begin position="288"/>
        <end position="312"/>
    </location>
</feature>
<dbReference type="PANTHER" id="PTHR16201">
    <property type="entry name" value="SEVEN TRANSMEMBRANE PROTEIN 1-RELATED"/>
    <property type="match status" value="1"/>
</dbReference>
<feature type="transmembrane region" description="Helical" evidence="6">
    <location>
        <begin position="99"/>
        <end position="121"/>
    </location>
</feature>
<sequence>MASLLDSLTPYSSRTCEPHHDASALSISIFLCTGLVVSYLPQHYRIISNKTSEGFSSWFLLLGVVSSTSSFFNIILLQWDAIVCCRSLATGACLESLMGVFQIGLQWAMFSLVFILFLVYFPEDKKRTAWHRPNTLHLELPTTLSGSISEEWKVNLVIAALCLGHLTLSFVISLVLLIVVGGPKDHELTNLWAGFLGVFSMILAAMQYFPQIWKTWQRKSVGALSIPMMMLQTPGTALFVYSLMMLPGSNWTAWITYMVTGLLQGTLLTLCIIWHFRNKQLGISDLDGTTLPQQQHPDEHTRLLGDDDGEAH</sequence>
<reference evidence="7" key="1">
    <citation type="submission" date="2016-04" db="EMBL/GenBank/DDBJ databases">
        <authorList>
            <person name="Evans L.H."/>
            <person name="Alamgir A."/>
            <person name="Owens N."/>
            <person name="Weber N.D."/>
            <person name="Virtaneva K."/>
            <person name="Barbian K."/>
            <person name="Babar A."/>
            <person name="Rosenke K."/>
        </authorList>
    </citation>
    <scope>NUCLEOTIDE SEQUENCE [LARGE SCALE GENOMIC DNA]</scope>
    <source>
        <strain evidence="7">CBS 101.48</strain>
    </source>
</reference>
<feature type="transmembrane region" description="Helical" evidence="6">
    <location>
        <begin position="156"/>
        <end position="179"/>
    </location>
</feature>
<dbReference type="InterPro" id="IPR006603">
    <property type="entry name" value="PQ-loop_rpt"/>
</dbReference>
<evidence type="ECO:0000256" key="2">
    <source>
        <dbReference type="ARBA" id="ARBA00022692"/>
    </source>
</evidence>
<dbReference type="InParanoid" id="A0A163K1X5"/>
<dbReference type="Proteomes" id="UP000078561">
    <property type="component" value="Unassembled WGS sequence"/>
</dbReference>
<dbReference type="Pfam" id="PF04193">
    <property type="entry name" value="PQ-loop"/>
    <property type="match status" value="2"/>
</dbReference>
<feature type="transmembrane region" description="Helical" evidence="6">
    <location>
        <begin position="22"/>
        <end position="40"/>
    </location>
</feature>
<comment type="subcellular location">
    <subcellularLocation>
        <location evidence="1">Membrane</location>
        <topology evidence="1">Multi-pass membrane protein</topology>
    </subcellularLocation>
</comment>
<name>A0A163K1X5_ABSGL</name>
<keyword evidence="3 6" id="KW-1133">Transmembrane helix</keyword>
<dbReference type="InterPro" id="IPR051415">
    <property type="entry name" value="LAAT-1"/>
</dbReference>
<evidence type="ECO:0000256" key="3">
    <source>
        <dbReference type="ARBA" id="ARBA00022989"/>
    </source>
</evidence>
<evidence type="ECO:0000256" key="4">
    <source>
        <dbReference type="ARBA" id="ARBA00023136"/>
    </source>
</evidence>
<dbReference type="EMBL" id="LT554871">
    <property type="protein sequence ID" value="SAM07866.1"/>
    <property type="molecule type" value="Genomic_DNA"/>
</dbReference>
<evidence type="ECO:0000313" key="7">
    <source>
        <dbReference type="EMBL" id="SAM07866.1"/>
    </source>
</evidence>